<dbReference type="PANTHER" id="PTHR46796:SF13">
    <property type="entry name" value="HTH-TYPE TRANSCRIPTIONAL ACTIVATOR RHAS"/>
    <property type="match status" value="1"/>
</dbReference>
<dbReference type="PROSITE" id="PS01124">
    <property type="entry name" value="HTH_ARAC_FAMILY_2"/>
    <property type="match status" value="1"/>
</dbReference>
<dbReference type="InterPro" id="IPR046532">
    <property type="entry name" value="DUF6597"/>
</dbReference>
<dbReference type="Pfam" id="PF20240">
    <property type="entry name" value="DUF6597"/>
    <property type="match status" value="1"/>
</dbReference>
<dbReference type="PANTHER" id="PTHR46796">
    <property type="entry name" value="HTH-TYPE TRANSCRIPTIONAL ACTIVATOR RHAS-RELATED"/>
    <property type="match status" value="1"/>
</dbReference>
<accession>A0ABV2TXD4</accession>
<comment type="caution">
    <text evidence="5">The sequence shown here is derived from an EMBL/GenBank/DDBJ whole genome shotgun (WGS) entry which is preliminary data.</text>
</comment>
<keyword evidence="6" id="KW-1185">Reference proteome</keyword>
<dbReference type="InterPro" id="IPR018060">
    <property type="entry name" value="HTH_AraC"/>
</dbReference>
<evidence type="ECO:0000256" key="2">
    <source>
        <dbReference type="ARBA" id="ARBA00023125"/>
    </source>
</evidence>
<dbReference type="Gene3D" id="1.10.10.60">
    <property type="entry name" value="Homeodomain-like"/>
    <property type="match status" value="1"/>
</dbReference>
<dbReference type="SMART" id="SM00342">
    <property type="entry name" value="HTH_ARAC"/>
    <property type="match status" value="1"/>
</dbReference>
<gene>
    <name evidence="5" type="ORF">ABXZ32_11090</name>
</gene>
<dbReference type="RefSeq" id="WP_354618746.1">
    <property type="nucleotide sequence ID" value="NZ_JBEWYP010000006.1"/>
</dbReference>
<keyword evidence="2" id="KW-0238">DNA-binding</keyword>
<keyword evidence="1" id="KW-0805">Transcription regulation</keyword>
<proteinExistence type="predicted"/>
<protein>
    <submittedName>
        <fullName evidence="5">Helix-turn-helix domain-containing protein</fullName>
    </submittedName>
</protein>
<reference evidence="5 6" key="1">
    <citation type="submission" date="2024-07" db="EMBL/GenBank/DDBJ databases">
        <title>The genome sequence of type strain Sediminicola luteus GDMCC 1.2596T.</title>
        <authorList>
            <person name="Liu Y."/>
        </authorList>
    </citation>
    <scope>NUCLEOTIDE SEQUENCE [LARGE SCALE GENOMIC DNA]</scope>
    <source>
        <strain evidence="5 6">GDMCC 1.2596</strain>
    </source>
</reference>
<dbReference type="PROSITE" id="PS00041">
    <property type="entry name" value="HTH_ARAC_FAMILY_1"/>
    <property type="match status" value="1"/>
</dbReference>
<dbReference type="InterPro" id="IPR018062">
    <property type="entry name" value="HTH_AraC-typ_CS"/>
</dbReference>
<dbReference type="EMBL" id="JBEWYP010000006">
    <property type="protein sequence ID" value="MET7029946.1"/>
    <property type="molecule type" value="Genomic_DNA"/>
</dbReference>
<evidence type="ECO:0000256" key="1">
    <source>
        <dbReference type="ARBA" id="ARBA00023015"/>
    </source>
</evidence>
<dbReference type="Pfam" id="PF12833">
    <property type="entry name" value="HTH_18"/>
    <property type="match status" value="1"/>
</dbReference>
<evidence type="ECO:0000313" key="5">
    <source>
        <dbReference type="EMBL" id="MET7029946.1"/>
    </source>
</evidence>
<dbReference type="Proteomes" id="UP001549773">
    <property type="component" value="Unassembled WGS sequence"/>
</dbReference>
<organism evidence="5 6">
    <name type="scientific">Sediminicola luteus</name>
    <dbReference type="NCBI Taxonomy" id="319238"/>
    <lineage>
        <taxon>Bacteria</taxon>
        <taxon>Pseudomonadati</taxon>
        <taxon>Bacteroidota</taxon>
        <taxon>Flavobacteriia</taxon>
        <taxon>Flavobacteriales</taxon>
        <taxon>Flavobacteriaceae</taxon>
        <taxon>Sediminicola</taxon>
    </lineage>
</organism>
<dbReference type="InterPro" id="IPR009057">
    <property type="entry name" value="Homeodomain-like_sf"/>
</dbReference>
<dbReference type="SUPFAM" id="SSF46689">
    <property type="entry name" value="Homeodomain-like"/>
    <property type="match status" value="1"/>
</dbReference>
<evidence type="ECO:0000256" key="3">
    <source>
        <dbReference type="ARBA" id="ARBA00023163"/>
    </source>
</evidence>
<name>A0ABV2TXD4_9FLAO</name>
<evidence type="ECO:0000313" key="6">
    <source>
        <dbReference type="Proteomes" id="UP001549773"/>
    </source>
</evidence>
<keyword evidence="3" id="KW-0804">Transcription</keyword>
<dbReference type="InterPro" id="IPR050204">
    <property type="entry name" value="AraC_XylS_family_regulators"/>
</dbReference>
<evidence type="ECO:0000259" key="4">
    <source>
        <dbReference type="PROSITE" id="PS01124"/>
    </source>
</evidence>
<sequence length="277" mass="32337">MSSLITEYMPCESLRPFVELFWEGSFNANASGQISMQLIPNGCLELIIHLNDLHCNLQKDNSWSQTPDYMIIGMFTQPYEVRFENHVKVFAIRFKPEAIYNVFGVPASKLKERYEDMSMVLGSSFRDFSHRLREEKSVGGMIRNTEKYLLKCLLENKIDLNYVNSAADLIRNTKGIKIEDLPNRLYISQRQLEREFKDKVGISPKHYLRITRINEVLRMLSANRPIDLTSVAYHCGYFDQAHFIKDFKRITGIKPTIYIRERRQIIANPGLAHYSQK</sequence>
<feature type="domain" description="HTH araC/xylS-type" evidence="4">
    <location>
        <begin position="168"/>
        <end position="261"/>
    </location>
</feature>